<accession>A0A1T4TDQ5</accession>
<keyword evidence="2" id="KW-1185">Reference proteome</keyword>
<reference evidence="1 2" key="1">
    <citation type="submission" date="2017-02" db="EMBL/GenBank/DDBJ databases">
        <authorList>
            <person name="Peterson S.W."/>
        </authorList>
    </citation>
    <scope>NUCLEOTIDE SEQUENCE [LARGE SCALE GENOMIC DNA]</scope>
    <source>
        <strain evidence="1 2">USBA 369</strain>
    </source>
</reference>
<protein>
    <submittedName>
        <fullName evidence="1">Uncharacterized protein</fullName>
    </submittedName>
</protein>
<dbReference type="EMBL" id="FUXL01000025">
    <property type="protein sequence ID" value="SKA38567.1"/>
    <property type="molecule type" value="Genomic_DNA"/>
</dbReference>
<organism evidence="1 2">
    <name type="scientific">Consotaella salsifontis</name>
    <dbReference type="NCBI Taxonomy" id="1365950"/>
    <lineage>
        <taxon>Bacteria</taxon>
        <taxon>Pseudomonadati</taxon>
        <taxon>Pseudomonadota</taxon>
        <taxon>Alphaproteobacteria</taxon>
        <taxon>Hyphomicrobiales</taxon>
        <taxon>Aurantimonadaceae</taxon>
        <taxon>Consotaella</taxon>
    </lineage>
</organism>
<sequence>MFPYPIRLSPFIGVSVGRDHLSKVPGRDFLIGPLIHDPEAALRARHFRNFTGKAARLRRHAQATASVK</sequence>
<name>A0A1T4TDQ5_9HYPH</name>
<dbReference type="Proteomes" id="UP000190135">
    <property type="component" value="Unassembled WGS sequence"/>
</dbReference>
<evidence type="ECO:0000313" key="2">
    <source>
        <dbReference type="Proteomes" id="UP000190135"/>
    </source>
</evidence>
<evidence type="ECO:0000313" key="1">
    <source>
        <dbReference type="EMBL" id="SKA38567.1"/>
    </source>
</evidence>
<dbReference type="AlphaFoldDB" id="A0A1T4TDQ5"/>
<proteinExistence type="predicted"/>
<gene>
    <name evidence="1" type="ORF">SAMN05428963_12534</name>
</gene>